<protein>
    <submittedName>
        <fullName evidence="1">Uncharacterized protein</fullName>
    </submittedName>
</protein>
<sequence>MQTAIEELEGRLNAQREIMVSLFAALLRDGKIDDIDQLAEEISPHNGEEDPGLEPSRAFAVEGATAREMRSIVEAAKARAQAFSRG</sequence>
<organism evidence="1 2">
    <name type="scientific">Rhizobium halophytocola</name>
    <dbReference type="NCBI Taxonomy" id="735519"/>
    <lineage>
        <taxon>Bacteria</taxon>
        <taxon>Pseudomonadati</taxon>
        <taxon>Pseudomonadota</taxon>
        <taxon>Alphaproteobacteria</taxon>
        <taxon>Hyphomicrobiales</taxon>
        <taxon>Rhizobiaceae</taxon>
        <taxon>Rhizobium/Agrobacterium group</taxon>
        <taxon>Rhizobium</taxon>
    </lineage>
</organism>
<comment type="caution">
    <text evidence="1">The sequence shown here is derived from an EMBL/GenBank/DDBJ whole genome shotgun (WGS) entry which is preliminary data.</text>
</comment>
<dbReference type="EMBL" id="JAGGJU010000007">
    <property type="protein sequence ID" value="MBP1851515.1"/>
    <property type="molecule type" value="Genomic_DNA"/>
</dbReference>
<evidence type="ECO:0000313" key="2">
    <source>
        <dbReference type="Proteomes" id="UP000759443"/>
    </source>
</evidence>
<gene>
    <name evidence="1" type="ORF">J2Z17_002960</name>
</gene>
<dbReference type="RefSeq" id="WP_209946302.1">
    <property type="nucleotide sequence ID" value="NZ_JAGGJU010000007.1"/>
</dbReference>
<accession>A0ABS4E0P9</accession>
<evidence type="ECO:0000313" key="1">
    <source>
        <dbReference type="EMBL" id="MBP1851515.1"/>
    </source>
</evidence>
<proteinExistence type="predicted"/>
<dbReference type="Proteomes" id="UP000759443">
    <property type="component" value="Unassembled WGS sequence"/>
</dbReference>
<keyword evidence="2" id="KW-1185">Reference proteome</keyword>
<reference evidence="1 2" key="1">
    <citation type="submission" date="2021-03" db="EMBL/GenBank/DDBJ databases">
        <title>Genomic Encyclopedia of Type Strains, Phase IV (KMG-IV): sequencing the most valuable type-strain genomes for metagenomic binning, comparative biology and taxonomic classification.</title>
        <authorList>
            <person name="Goeker M."/>
        </authorList>
    </citation>
    <scope>NUCLEOTIDE SEQUENCE [LARGE SCALE GENOMIC DNA]</scope>
    <source>
        <strain evidence="1 2">DSM 21600</strain>
    </source>
</reference>
<name>A0ABS4E0P9_9HYPH</name>